<gene>
    <name evidence="1" type="ORF">KCU76_g3865</name>
</gene>
<name>A0A9P8EQ20_AURME</name>
<evidence type="ECO:0000313" key="1">
    <source>
        <dbReference type="EMBL" id="KAG9696260.1"/>
    </source>
</evidence>
<feature type="non-terminal residue" evidence="1">
    <location>
        <position position="1"/>
    </location>
</feature>
<dbReference type="Pfam" id="PF21858">
    <property type="entry name" value="DUF6914"/>
    <property type="match status" value="1"/>
</dbReference>
<dbReference type="EMBL" id="JAHFXF010000107">
    <property type="protein sequence ID" value="KAG9696260.1"/>
    <property type="molecule type" value="Genomic_DNA"/>
</dbReference>
<proteinExistence type="predicted"/>
<comment type="caution">
    <text evidence="1">The sequence shown here is derived from an EMBL/GenBank/DDBJ whole genome shotgun (WGS) entry which is preliminary data.</text>
</comment>
<protein>
    <submittedName>
        <fullName evidence="1">Uncharacterized protein</fullName>
    </submittedName>
</protein>
<dbReference type="OrthoDB" id="2679825at2759"/>
<dbReference type="InterPro" id="IPR054208">
    <property type="entry name" value="DUF6914"/>
</dbReference>
<accession>A0A9P8EQ20</accession>
<evidence type="ECO:0000313" key="2">
    <source>
        <dbReference type="Proteomes" id="UP000779574"/>
    </source>
</evidence>
<reference evidence="1" key="1">
    <citation type="journal article" date="2021" name="J Fungi (Basel)">
        <title>Virulence traits and population genomics of the black yeast Aureobasidium melanogenum.</title>
        <authorList>
            <person name="Cernosa A."/>
            <person name="Sun X."/>
            <person name="Gostincar C."/>
            <person name="Fang C."/>
            <person name="Gunde-Cimerman N."/>
            <person name="Song Z."/>
        </authorList>
    </citation>
    <scope>NUCLEOTIDE SEQUENCE</scope>
    <source>
        <strain evidence="1">EXF-9911</strain>
    </source>
</reference>
<reference evidence="1" key="2">
    <citation type="submission" date="2021-08" db="EMBL/GenBank/DDBJ databases">
        <authorList>
            <person name="Gostincar C."/>
            <person name="Sun X."/>
            <person name="Song Z."/>
            <person name="Gunde-Cimerman N."/>
        </authorList>
    </citation>
    <scope>NUCLEOTIDE SEQUENCE</scope>
    <source>
        <strain evidence="1">EXF-9911</strain>
    </source>
</reference>
<dbReference type="AlphaFoldDB" id="A0A9P8EQ20"/>
<dbReference type="Proteomes" id="UP000779574">
    <property type="component" value="Unassembled WGS sequence"/>
</dbReference>
<organism evidence="1 2">
    <name type="scientific">Aureobasidium melanogenum</name>
    <name type="common">Aureobasidium pullulans var. melanogenum</name>
    <dbReference type="NCBI Taxonomy" id="46634"/>
    <lineage>
        <taxon>Eukaryota</taxon>
        <taxon>Fungi</taxon>
        <taxon>Dikarya</taxon>
        <taxon>Ascomycota</taxon>
        <taxon>Pezizomycotina</taxon>
        <taxon>Dothideomycetes</taxon>
        <taxon>Dothideomycetidae</taxon>
        <taxon>Dothideales</taxon>
        <taxon>Saccotheciaceae</taxon>
        <taxon>Aureobasidium</taxon>
    </lineage>
</organism>
<sequence>MPSGKPRLYVALYPSGVSNNEERKYHWAFLIGPKSENAREVPGVRHHVTNPAHVGWQYEKADLANVRMTNNLLARIAIAKIEDVERLEAILKSVPVVQNDSNWRCRTWIASALAEIEKDGKAVGTAVLDWNEIEETARRYVAQKTAAGRYLDVEKIRKPRPAWSMLEDKETTT</sequence>